<reference evidence="1" key="1">
    <citation type="submission" date="2020-03" db="EMBL/GenBank/DDBJ databases">
        <authorList>
            <person name="Weist P."/>
        </authorList>
    </citation>
    <scope>NUCLEOTIDE SEQUENCE</scope>
</reference>
<evidence type="ECO:0000313" key="1">
    <source>
        <dbReference type="EMBL" id="CAB1436724.1"/>
    </source>
</evidence>
<comment type="caution">
    <text evidence="1">The sequence shown here is derived from an EMBL/GenBank/DDBJ whole genome shotgun (WGS) entry which is preliminary data.</text>
</comment>
<protein>
    <submittedName>
        <fullName evidence="1">Uncharacterized protein</fullName>
    </submittedName>
</protein>
<dbReference type="Proteomes" id="UP001153269">
    <property type="component" value="Unassembled WGS sequence"/>
</dbReference>
<dbReference type="AlphaFoldDB" id="A0A9N7UTV1"/>
<accession>A0A9N7UTV1</accession>
<sequence length="94" mass="10108">MHTAQRVVVSVAGGVAGFLTSANKAHLQSLTHHPLHKSLVPTPLLCQIIPSCSTPRCALLLLLGFFVFPPAFPPWIIRPASTLPPQPACSVFWC</sequence>
<name>A0A9N7UTV1_PLEPL</name>
<evidence type="ECO:0000313" key="2">
    <source>
        <dbReference type="Proteomes" id="UP001153269"/>
    </source>
</evidence>
<proteinExistence type="predicted"/>
<gene>
    <name evidence="1" type="ORF">PLEPLA_LOCUS24757</name>
</gene>
<organism evidence="1 2">
    <name type="scientific">Pleuronectes platessa</name>
    <name type="common">European plaice</name>
    <dbReference type="NCBI Taxonomy" id="8262"/>
    <lineage>
        <taxon>Eukaryota</taxon>
        <taxon>Metazoa</taxon>
        <taxon>Chordata</taxon>
        <taxon>Craniata</taxon>
        <taxon>Vertebrata</taxon>
        <taxon>Euteleostomi</taxon>
        <taxon>Actinopterygii</taxon>
        <taxon>Neopterygii</taxon>
        <taxon>Teleostei</taxon>
        <taxon>Neoteleostei</taxon>
        <taxon>Acanthomorphata</taxon>
        <taxon>Carangaria</taxon>
        <taxon>Pleuronectiformes</taxon>
        <taxon>Pleuronectoidei</taxon>
        <taxon>Pleuronectidae</taxon>
        <taxon>Pleuronectes</taxon>
    </lineage>
</organism>
<dbReference type="EMBL" id="CADEAL010001931">
    <property type="protein sequence ID" value="CAB1436724.1"/>
    <property type="molecule type" value="Genomic_DNA"/>
</dbReference>
<keyword evidence="2" id="KW-1185">Reference proteome</keyword>